<evidence type="ECO:0000256" key="2">
    <source>
        <dbReference type="ARBA" id="ARBA00022692"/>
    </source>
</evidence>
<evidence type="ECO:0000259" key="6">
    <source>
        <dbReference type="Pfam" id="PF06271"/>
    </source>
</evidence>
<dbReference type="Pfam" id="PF06271">
    <property type="entry name" value="RDD"/>
    <property type="match status" value="1"/>
</dbReference>
<dbReference type="AlphaFoldDB" id="A0A928VY75"/>
<dbReference type="InterPro" id="IPR010432">
    <property type="entry name" value="RDD"/>
</dbReference>
<accession>A0A928VY75</accession>
<evidence type="ECO:0000256" key="4">
    <source>
        <dbReference type="ARBA" id="ARBA00023136"/>
    </source>
</evidence>
<proteinExistence type="predicted"/>
<evidence type="ECO:0000313" key="8">
    <source>
        <dbReference type="Proteomes" id="UP000621799"/>
    </source>
</evidence>
<gene>
    <name evidence="7" type="ORF">IQ235_09260</name>
</gene>
<reference evidence="7" key="1">
    <citation type="submission" date="2020-10" db="EMBL/GenBank/DDBJ databases">
        <authorList>
            <person name="Castelo-Branco R."/>
            <person name="Eusebio N."/>
            <person name="Adriana R."/>
            <person name="Vieira A."/>
            <person name="Brugerolle De Fraissinette N."/>
            <person name="Rezende De Castro R."/>
            <person name="Schneider M.P."/>
            <person name="Vasconcelos V."/>
            <person name="Leao P.N."/>
        </authorList>
    </citation>
    <scope>NUCLEOTIDE SEQUENCE</scope>
    <source>
        <strain evidence="7">LEGE 11467</strain>
    </source>
</reference>
<evidence type="ECO:0000256" key="3">
    <source>
        <dbReference type="ARBA" id="ARBA00022989"/>
    </source>
</evidence>
<evidence type="ECO:0000256" key="1">
    <source>
        <dbReference type="ARBA" id="ARBA00004141"/>
    </source>
</evidence>
<evidence type="ECO:0000256" key="5">
    <source>
        <dbReference type="SAM" id="Phobius"/>
    </source>
</evidence>
<dbReference type="GO" id="GO:0016020">
    <property type="term" value="C:membrane"/>
    <property type="evidence" value="ECO:0007669"/>
    <property type="project" value="UniProtKB-SubCell"/>
</dbReference>
<dbReference type="Proteomes" id="UP000621799">
    <property type="component" value="Unassembled WGS sequence"/>
</dbReference>
<keyword evidence="2 5" id="KW-0812">Transmembrane</keyword>
<sequence length="184" mass="19939">MDYDDALTSSVPSRAPKIPLGRRGWAFATDVFAASFLSALLGGGTFSLAGAISFLIVWFGLRAIVPLRNRGQSPGRWAFDLKLIDERYQGLPSFAELSKREAIAGFGAWLAVTGLANLGPLTGMYVLLLVPLGIDCGIAFADPAEQLAFHDRASGTRIVGSRRGYSLDLKVKKWVAIIRQRVKQ</sequence>
<comment type="subcellular location">
    <subcellularLocation>
        <location evidence="1">Membrane</location>
        <topology evidence="1">Multi-pass membrane protein</topology>
    </subcellularLocation>
</comment>
<comment type="caution">
    <text evidence="7">The sequence shown here is derived from an EMBL/GenBank/DDBJ whole genome shotgun (WGS) entry which is preliminary data.</text>
</comment>
<evidence type="ECO:0000313" key="7">
    <source>
        <dbReference type="EMBL" id="MBE9040967.1"/>
    </source>
</evidence>
<keyword evidence="3 5" id="KW-1133">Transmembrane helix</keyword>
<organism evidence="7 8">
    <name type="scientific">Zarconia navalis LEGE 11467</name>
    <dbReference type="NCBI Taxonomy" id="1828826"/>
    <lineage>
        <taxon>Bacteria</taxon>
        <taxon>Bacillati</taxon>
        <taxon>Cyanobacteriota</taxon>
        <taxon>Cyanophyceae</taxon>
        <taxon>Oscillatoriophycideae</taxon>
        <taxon>Oscillatoriales</taxon>
        <taxon>Oscillatoriales incertae sedis</taxon>
        <taxon>Zarconia</taxon>
        <taxon>Zarconia navalis</taxon>
    </lineage>
</organism>
<name>A0A928VY75_9CYAN</name>
<keyword evidence="8" id="KW-1185">Reference proteome</keyword>
<keyword evidence="4 5" id="KW-0472">Membrane</keyword>
<dbReference type="EMBL" id="JADEXN010000136">
    <property type="protein sequence ID" value="MBE9040967.1"/>
    <property type="molecule type" value="Genomic_DNA"/>
</dbReference>
<feature type="transmembrane region" description="Helical" evidence="5">
    <location>
        <begin position="31"/>
        <end position="61"/>
    </location>
</feature>
<feature type="domain" description="RDD" evidence="6">
    <location>
        <begin position="20"/>
        <end position="155"/>
    </location>
</feature>
<protein>
    <submittedName>
        <fullName evidence="7">RDD family protein</fullName>
    </submittedName>
</protein>